<feature type="domain" description="Zinc-ribbon" evidence="2">
    <location>
        <begin position="3"/>
        <end position="95"/>
    </location>
</feature>
<evidence type="ECO:0000313" key="4">
    <source>
        <dbReference type="Proteomes" id="UP000037660"/>
    </source>
</evidence>
<dbReference type="STRING" id="1547922.ISF6_0829"/>
<dbReference type="Proteomes" id="UP000037660">
    <property type="component" value="Unassembled WGS sequence"/>
</dbReference>
<feature type="region of interest" description="Disordered" evidence="1">
    <location>
        <begin position="352"/>
        <end position="382"/>
    </location>
</feature>
<sequence>MIVYFENTACSRCGARLGFVPGRREMVAFDPPQDDPAGAWPCRWDAADGNDAGRPSALRPCANHVDPVNCNWMLDDGDPALQCRSCRLTAVVPDLGKPENGRHWAAIERAKRRLVLTLDDLGLAPRPKRAPDDRDGLAFHLLEALPGGPPVMTGHEDGRITLNVAEADDLQRETIRVSMGEPVRTLLGHLRHEIGHHLQQRWLEDTPAMDECRAVFGDERASYDAALATYYAQGAPPDWPQRHVSAYASAHPWEDWAETCAHLLLVVDAVHTASAWGLRLEGPAARTDTSAAAEPAALPVEDLVLQHWLPVAQFLNAMNRSLGLPDAYPFLLPPTVLQKMGLVHRLLREAAARRPETSPPAEPGAQPAADAPAPPAADIVAA</sequence>
<evidence type="ECO:0000313" key="3">
    <source>
        <dbReference type="EMBL" id="GAP35238.1"/>
    </source>
</evidence>
<accession>A0A0K8NXY9</accession>
<organism evidence="3 4">
    <name type="scientific">Piscinibacter sakaiensis</name>
    <name type="common">Ideonella sakaiensis</name>
    <dbReference type="NCBI Taxonomy" id="1547922"/>
    <lineage>
        <taxon>Bacteria</taxon>
        <taxon>Pseudomonadati</taxon>
        <taxon>Pseudomonadota</taxon>
        <taxon>Betaproteobacteria</taxon>
        <taxon>Burkholderiales</taxon>
        <taxon>Sphaerotilaceae</taxon>
        <taxon>Piscinibacter</taxon>
    </lineage>
</organism>
<comment type="caution">
    <text evidence="3">The sequence shown here is derived from an EMBL/GenBank/DDBJ whole genome shotgun (WGS) entry which is preliminary data.</text>
</comment>
<evidence type="ECO:0000256" key="1">
    <source>
        <dbReference type="SAM" id="MobiDB-lite"/>
    </source>
</evidence>
<evidence type="ECO:0000259" key="2">
    <source>
        <dbReference type="Pfam" id="PF10005"/>
    </source>
</evidence>
<feature type="compositionally biased region" description="Low complexity" evidence="1">
    <location>
        <begin position="363"/>
        <end position="382"/>
    </location>
</feature>
<reference evidence="3 4" key="2">
    <citation type="journal article" date="2016" name="Science">
        <title>A bacterium that degrades and assimilates poly(ethylene terephthalate).</title>
        <authorList>
            <person name="Yoshida S."/>
            <person name="Hiraga K."/>
            <person name="Takehana T."/>
            <person name="Taniguchi I."/>
            <person name="Yamaji H."/>
            <person name="Maeda Y."/>
            <person name="Toyohara K."/>
            <person name="Miyamoto K."/>
            <person name="Kimura Y."/>
            <person name="Oda K."/>
        </authorList>
    </citation>
    <scope>NUCLEOTIDE SEQUENCE [LARGE SCALE GENOMIC DNA]</scope>
    <source>
        <strain evidence="4">NBRC 110686 / TISTR 2288 / 201-F6</strain>
    </source>
</reference>
<dbReference type="AlphaFoldDB" id="A0A0K8NXY9"/>
<dbReference type="Pfam" id="PF15887">
    <property type="entry name" value="Peptidase_Mx"/>
    <property type="match status" value="1"/>
</dbReference>
<dbReference type="InterPro" id="IPR011201">
    <property type="entry name" value="Zinc-ribbon_6_bact"/>
</dbReference>
<dbReference type="EMBL" id="BBYR01000017">
    <property type="protein sequence ID" value="GAP35238.1"/>
    <property type="molecule type" value="Genomic_DNA"/>
</dbReference>
<protein>
    <recommendedName>
        <fullName evidence="2">Zinc-ribbon domain-containing protein</fullName>
    </recommendedName>
</protein>
<dbReference type="Pfam" id="PF10005">
    <property type="entry name" value="Zn_ribbon_DZR_6"/>
    <property type="match status" value="1"/>
</dbReference>
<keyword evidence="4" id="KW-1185">Reference proteome</keyword>
<gene>
    <name evidence="3" type="ORF">ISF6_0829</name>
</gene>
<dbReference type="PIRSF" id="PIRSF012641">
    <property type="entry name" value="UCP012641"/>
    <property type="match status" value="1"/>
</dbReference>
<dbReference type="InterPro" id="IPR031321">
    <property type="entry name" value="UCP012641"/>
</dbReference>
<proteinExistence type="predicted"/>
<name>A0A0K8NXY9_PISS1</name>
<reference evidence="4" key="1">
    <citation type="submission" date="2015-07" db="EMBL/GenBank/DDBJ databases">
        <title>Discovery of a poly(ethylene terephthalate assimilation.</title>
        <authorList>
            <person name="Yoshida S."/>
            <person name="Hiraga K."/>
            <person name="Takehana T."/>
            <person name="Taniguchi I."/>
            <person name="Yamaji H."/>
            <person name="Maeda Y."/>
            <person name="Toyohara K."/>
            <person name="Miyamoto K."/>
            <person name="Kimura Y."/>
            <person name="Oda K."/>
        </authorList>
    </citation>
    <scope>NUCLEOTIDE SEQUENCE [LARGE SCALE GENOMIC DNA]</scope>
    <source>
        <strain evidence="4">NBRC 110686 / TISTR 2288 / 201-F6</strain>
    </source>
</reference>